<dbReference type="AlphaFoldDB" id="A0A9Q0MZW5"/>
<dbReference type="EMBL" id="WJQU01000002">
    <property type="protein sequence ID" value="KAJ6640621.1"/>
    <property type="molecule type" value="Genomic_DNA"/>
</dbReference>
<proteinExistence type="predicted"/>
<dbReference type="Proteomes" id="UP001151699">
    <property type="component" value="Chromosome B"/>
</dbReference>
<comment type="caution">
    <text evidence="1">The sequence shown here is derived from an EMBL/GenBank/DDBJ whole genome shotgun (WGS) entry which is preliminary data.</text>
</comment>
<organism evidence="1 2">
    <name type="scientific">Pseudolycoriella hygida</name>
    <dbReference type="NCBI Taxonomy" id="35572"/>
    <lineage>
        <taxon>Eukaryota</taxon>
        <taxon>Metazoa</taxon>
        <taxon>Ecdysozoa</taxon>
        <taxon>Arthropoda</taxon>
        <taxon>Hexapoda</taxon>
        <taxon>Insecta</taxon>
        <taxon>Pterygota</taxon>
        <taxon>Neoptera</taxon>
        <taxon>Endopterygota</taxon>
        <taxon>Diptera</taxon>
        <taxon>Nematocera</taxon>
        <taxon>Sciaroidea</taxon>
        <taxon>Sciaridae</taxon>
        <taxon>Pseudolycoriella</taxon>
    </lineage>
</organism>
<evidence type="ECO:0000313" key="1">
    <source>
        <dbReference type="EMBL" id="KAJ6640621.1"/>
    </source>
</evidence>
<sequence>MFKSAPLELILEDYSLSLRARICSRWSAKFPSSSEFSVPAVANIIVVSKSPMIPDTVLAAFIHAWVPREPACNAAKTCDTFSTGGSSGATASDFAALTISTTPSKTPRPACKIGSCALRPSADIRAGIEINSGLEAY</sequence>
<evidence type="ECO:0000313" key="2">
    <source>
        <dbReference type="Proteomes" id="UP001151699"/>
    </source>
</evidence>
<name>A0A9Q0MZW5_9DIPT</name>
<protein>
    <submittedName>
        <fullName evidence="1">Uncharacterized protein</fullName>
    </submittedName>
</protein>
<gene>
    <name evidence="1" type="ORF">Bhyg_05552</name>
</gene>
<reference evidence="1" key="1">
    <citation type="submission" date="2022-07" db="EMBL/GenBank/DDBJ databases">
        <authorList>
            <person name="Trinca V."/>
            <person name="Uliana J.V.C."/>
            <person name="Torres T.T."/>
            <person name="Ward R.J."/>
            <person name="Monesi N."/>
        </authorList>
    </citation>
    <scope>NUCLEOTIDE SEQUENCE</scope>
    <source>
        <strain evidence="1">HSMRA1968</strain>
        <tissue evidence="1">Whole embryos</tissue>
    </source>
</reference>
<accession>A0A9Q0MZW5</accession>
<keyword evidence="2" id="KW-1185">Reference proteome</keyword>